<evidence type="ECO:0000256" key="9">
    <source>
        <dbReference type="PROSITE-ProRule" id="PRU01161"/>
    </source>
</evidence>
<dbReference type="Pfam" id="PF00027">
    <property type="entry name" value="cNMP_binding"/>
    <property type="match status" value="1"/>
</dbReference>
<evidence type="ECO:0000256" key="8">
    <source>
        <dbReference type="ARBA" id="ARBA00023136"/>
    </source>
</evidence>
<feature type="short sequence motif" description="GXGXXG" evidence="9">
    <location>
        <begin position="939"/>
        <end position="944"/>
    </location>
</feature>
<keyword evidence="8 11" id="KW-0472">Membrane</keyword>
<dbReference type="PROSITE" id="PS50042">
    <property type="entry name" value="CNMP_BINDING_3"/>
    <property type="match status" value="3"/>
</dbReference>
<dbReference type="GO" id="GO:0016020">
    <property type="term" value="C:membrane"/>
    <property type="evidence" value="ECO:0007669"/>
    <property type="project" value="UniProtKB-SubCell"/>
</dbReference>
<dbReference type="Gene3D" id="3.40.1090.10">
    <property type="entry name" value="Cytosolic phospholipase A2 catalytic domain"/>
    <property type="match status" value="1"/>
</dbReference>
<evidence type="ECO:0000256" key="10">
    <source>
        <dbReference type="SAM" id="MobiDB-lite"/>
    </source>
</evidence>
<reference evidence="15" key="1">
    <citation type="submission" date="2010-08" db="EMBL/GenBank/DDBJ databases">
        <authorList>
            <consortium name="Caenorhabditis japonica Sequencing Consortium"/>
            <person name="Wilson R.K."/>
        </authorList>
    </citation>
    <scope>NUCLEOTIDE SEQUENCE [LARGE SCALE GENOMIC DNA]</scope>
    <source>
        <strain evidence="15">DF5081</strain>
    </source>
</reference>
<dbReference type="PANTHER" id="PTHR14226:SF29">
    <property type="entry name" value="NEUROPATHY TARGET ESTERASE SWS"/>
    <property type="match status" value="1"/>
</dbReference>
<dbReference type="GO" id="GO:0005783">
    <property type="term" value="C:endoplasmic reticulum"/>
    <property type="evidence" value="ECO:0007669"/>
    <property type="project" value="TreeGrafter"/>
</dbReference>
<dbReference type="Pfam" id="PF24179">
    <property type="entry name" value="NTE_Ploop"/>
    <property type="match status" value="1"/>
</dbReference>
<evidence type="ECO:0000256" key="6">
    <source>
        <dbReference type="ARBA" id="ARBA00022989"/>
    </source>
</evidence>
<sequence>MNFIYSIFAPIVVFVTFIYNHVLLILFSVCIIAAVAFFVSYYFFAYNVTPSTNSSAVPSARNSPKKERHKKVATILETDNEDDEPRTARTNSPSITPIEPPATHPPNIVNSNSITGLSGARRMRKRDWAKKIYKSLVQDSPGHTPSDASTDDESGNIVMGSVPRRRKPSSSSRRRHSTAFQMAKDILRRGSRSYFRQNHDNGRDTRLRPPQEFFEPTDLPEIPQNLQPEIFYILHNLKMLELPSEWKLDPRQITVTAYNAGDYIVKPGDSDDAIYVAIDGELTVHIRHVEAKEYLVKRIPVGGSFFSLLSMLDILMDFPSIFRTVALKAAETCTVARFPITSFRASYNKNPEAWIRPIQIVITRLLHVTLTTLHQYMGLSSELMKRRRDDDRLRNGSTAASKMPPSLSLKRKEKPFNLNDTAEEQLAVARKWMAEAFGLVADDKIVEQIKNKVHIEDYEAGHVIIEQGAEEEVLMIVLHGSLILAQHGSEYLAQFDQESLFEEESYEEDESAVIRVNARELVGGLQILTNEPSFYTIRAGAATKVAIMKKKDFSLFLEAHPEIYLPVAHSVLRRLSPFLRGVDFALDWVLVDSGHACYRAGDLADSLFVVLSGRLRSVEKKTVVEEFGRGDVLGMMEVLTKKPRSTTVLAVRFSQLARVPEGLLNFIKMQYPQVGFRLVQLLGQYYSQINRRAPFVAPTVIRTNEMSASDPMSHIKNLHTIAVVPASPDVPLVSFTCELYHALSSNLRVLRLSSQKVASCLDPTVLEKQADFRLMHWLNVQEDTYPLVIYECDFTPTNWTRRCLRQADAILVVAIGGKKPEKQTLVRELMSMNQDGVRTNKELVLLWPESTKTPSGTIEWLKNSYFSGHHHIRAPKRMLQWNRKGRKPSRIEMLTPANVEREVIDYYEKNVFWTTDRRSDFSRIARILTGNAIGLVLGGGGARGAAHVGVLKALREEGVPVDIVGGTSIGSLIGGLYAETPDDTIVETRAGSWFHNMSSLWRKILDLTYAHSAMFTGAQFNYSIKDLFEDRLIEDLWISYFCISTDISTSEMRVHRSGPLWAYCRASMSLAGYLPPLCDPQDGHLLLDGGYVNNVPADVMRNLGARVVIACDVGSIEETNLYDYGDSLSGIWVLLKKLNPFAEPIRILNMEEIQSRLAYVSCVRQLEVVKKASYCRYLRPPIEPFKTLDFPKFQEIMALGLKYGREAVHELIAVDRAGILGEEKEAKKFKRQPSRREKRDVSRAVSFTDLAAAMSKIPVVRPTLRHSMSLNPSANNNPKGKAGDRVFFDDEKQYSRLAKKRVLFPGITRKIHCRIDEEDDRERREEHKKGVTDGVGDMLFDDLMRKLEKIVPCRPNCNVSIHPHCTRRCKCEYEYHRMQKWCQPTRIEERFKYFCRIWYMSCAEYIDELDPDMAEQFVERKCGATSE</sequence>
<keyword evidence="3 11" id="KW-0812">Transmembrane</keyword>
<protein>
    <recommendedName>
        <fullName evidence="16">Swiss cheese</fullName>
    </recommendedName>
</protein>
<evidence type="ECO:0000259" key="12">
    <source>
        <dbReference type="PROSITE" id="PS50042"/>
    </source>
</evidence>
<evidence type="ECO:0000256" key="7">
    <source>
        <dbReference type="ARBA" id="ARBA00023098"/>
    </source>
</evidence>
<feature type="domain" description="Cyclic nucleotide-binding" evidence="12">
    <location>
        <begin position="563"/>
        <end position="659"/>
    </location>
</feature>
<feature type="short sequence motif" description="GXSXG" evidence="9">
    <location>
        <begin position="966"/>
        <end position="970"/>
    </location>
</feature>
<proteinExistence type="inferred from homology"/>
<evidence type="ECO:0000259" key="13">
    <source>
        <dbReference type="PROSITE" id="PS51635"/>
    </source>
</evidence>
<evidence type="ECO:0000256" key="3">
    <source>
        <dbReference type="ARBA" id="ARBA00022692"/>
    </source>
</evidence>
<dbReference type="PROSITE" id="PS01237">
    <property type="entry name" value="UPF0028"/>
    <property type="match status" value="1"/>
</dbReference>
<dbReference type="InterPro" id="IPR016035">
    <property type="entry name" value="Acyl_Trfase/lysoPLipase"/>
</dbReference>
<feature type="region of interest" description="Disordered" evidence="10">
    <location>
        <begin position="388"/>
        <end position="408"/>
    </location>
</feature>
<feature type="compositionally biased region" description="Basic residues" evidence="10">
    <location>
        <begin position="163"/>
        <end position="177"/>
    </location>
</feature>
<feature type="domain" description="Cyclic nucleotide-binding" evidence="12">
    <location>
        <begin position="442"/>
        <end position="557"/>
    </location>
</feature>
<dbReference type="GO" id="GO:0004622">
    <property type="term" value="F:phosphatidylcholine lysophospholipase activity"/>
    <property type="evidence" value="ECO:0007669"/>
    <property type="project" value="InterPro"/>
</dbReference>
<evidence type="ECO:0008006" key="16">
    <source>
        <dbReference type="Google" id="ProtNLM"/>
    </source>
</evidence>
<evidence type="ECO:0000256" key="5">
    <source>
        <dbReference type="ARBA" id="ARBA00022963"/>
    </source>
</evidence>
<dbReference type="InterPro" id="IPR056556">
    <property type="entry name" value="NTE1_P-loop_dom"/>
</dbReference>
<dbReference type="CDD" id="cd00038">
    <property type="entry name" value="CAP_ED"/>
    <property type="match status" value="3"/>
</dbReference>
<feature type="transmembrane region" description="Helical" evidence="11">
    <location>
        <begin position="12"/>
        <end position="44"/>
    </location>
</feature>
<dbReference type="Gene3D" id="2.60.120.10">
    <property type="entry name" value="Jelly Rolls"/>
    <property type="match status" value="3"/>
</dbReference>
<evidence type="ECO:0000313" key="14">
    <source>
        <dbReference type="EnsemblMetazoa" id="CJA13049.1"/>
    </source>
</evidence>
<feature type="region of interest" description="Disordered" evidence="10">
    <location>
        <begin position="76"/>
        <end position="121"/>
    </location>
</feature>
<dbReference type="GO" id="GO:0016042">
    <property type="term" value="P:lipid catabolic process"/>
    <property type="evidence" value="ECO:0007669"/>
    <property type="project" value="UniProtKB-UniRule"/>
</dbReference>
<dbReference type="GO" id="GO:0046470">
    <property type="term" value="P:phosphatidylcholine metabolic process"/>
    <property type="evidence" value="ECO:0007669"/>
    <property type="project" value="InterPro"/>
</dbReference>
<dbReference type="SMART" id="SM00100">
    <property type="entry name" value="cNMP"/>
    <property type="match status" value="2"/>
</dbReference>
<comment type="similarity">
    <text evidence="2">Belongs to the NTE family.</text>
</comment>
<feature type="active site" description="Nucleophile" evidence="9">
    <location>
        <position position="968"/>
    </location>
</feature>
<dbReference type="PROSITE" id="PS51635">
    <property type="entry name" value="PNPLA"/>
    <property type="match status" value="1"/>
</dbReference>
<keyword evidence="6 11" id="KW-1133">Transmembrane helix</keyword>
<keyword evidence="5 9" id="KW-0442">Lipid degradation</keyword>
<dbReference type="PANTHER" id="PTHR14226">
    <property type="entry name" value="NEUROPATHY TARGET ESTERASE/SWISS CHEESE D.MELANOGASTER"/>
    <property type="match status" value="1"/>
</dbReference>
<dbReference type="FunFam" id="2.60.120.10:FF:000236">
    <property type="entry name" value="Uncharacterized NTE family protein ZK370.4"/>
    <property type="match status" value="1"/>
</dbReference>
<dbReference type="EnsemblMetazoa" id="CJA13049.1">
    <property type="protein sequence ID" value="CJA13049.1"/>
    <property type="gene ID" value="WBGene00132253"/>
</dbReference>
<evidence type="ECO:0000256" key="1">
    <source>
        <dbReference type="ARBA" id="ARBA00004167"/>
    </source>
</evidence>
<keyword evidence="4 9" id="KW-0378">Hydrolase</keyword>
<reference evidence="14" key="2">
    <citation type="submission" date="2022-06" db="UniProtKB">
        <authorList>
            <consortium name="EnsemblMetazoa"/>
        </authorList>
    </citation>
    <scope>IDENTIFICATION</scope>
    <source>
        <strain evidence="14">DF5081</strain>
    </source>
</reference>
<feature type="region of interest" description="Disordered" evidence="10">
    <location>
        <begin position="135"/>
        <end position="181"/>
    </location>
</feature>
<dbReference type="InterPro" id="IPR002641">
    <property type="entry name" value="PNPLA_dom"/>
</dbReference>
<feature type="short sequence motif" description="DGA/G" evidence="9">
    <location>
        <begin position="1088"/>
        <end position="1090"/>
    </location>
</feature>
<dbReference type="InterPro" id="IPR018490">
    <property type="entry name" value="cNMP-bd_dom_sf"/>
</dbReference>
<dbReference type="FunFam" id="3.40.1090.10:FF:000001">
    <property type="entry name" value="neuropathy target esterase isoform X2"/>
    <property type="match status" value="1"/>
</dbReference>
<dbReference type="InterPro" id="IPR000595">
    <property type="entry name" value="cNMP-bd_dom"/>
</dbReference>
<feature type="domain" description="Cyclic nucleotide-binding" evidence="12">
    <location>
        <begin position="258"/>
        <end position="344"/>
    </location>
</feature>
<feature type="compositionally biased region" description="Polar residues" evidence="10">
    <location>
        <begin position="137"/>
        <end position="148"/>
    </location>
</feature>
<evidence type="ECO:0000256" key="11">
    <source>
        <dbReference type="SAM" id="Phobius"/>
    </source>
</evidence>
<feature type="active site" description="Proton acceptor" evidence="9">
    <location>
        <position position="1088"/>
    </location>
</feature>
<feature type="domain" description="PNPLA" evidence="13">
    <location>
        <begin position="935"/>
        <end position="1101"/>
    </location>
</feature>
<evidence type="ECO:0000313" key="15">
    <source>
        <dbReference type="Proteomes" id="UP000005237"/>
    </source>
</evidence>
<dbReference type="InterPro" id="IPR050301">
    <property type="entry name" value="NTE"/>
</dbReference>
<evidence type="ECO:0000256" key="4">
    <source>
        <dbReference type="ARBA" id="ARBA00022801"/>
    </source>
</evidence>
<evidence type="ECO:0000256" key="2">
    <source>
        <dbReference type="ARBA" id="ARBA00006636"/>
    </source>
</evidence>
<name>A0A8R1DXA4_CAEJA</name>
<dbReference type="Pfam" id="PF01734">
    <property type="entry name" value="Patatin"/>
    <property type="match status" value="1"/>
</dbReference>
<dbReference type="SUPFAM" id="SSF52151">
    <property type="entry name" value="FabD/lysophospholipase-like"/>
    <property type="match status" value="1"/>
</dbReference>
<dbReference type="InterPro" id="IPR014710">
    <property type="entry name" value="RmlC-like_jellyroll"/>
</dbReference>
<dbReference type="InterPro" id="IPR001423">
    <property type="entry name" value="LysoPLipase_patatin_CS"/>
</dbReference>
<keyword evidence="15" id="KW-1185">Reference proteome</keyword>
<accession>A0A8R1DXA4</accession>
<dbReference type="SUPFAM" id="SSF51206">
    <property type="entry name" value="cAMP-binding domain-like"/>
    <property type="match status" value="3"/>
</dbReference>
<organism evidence="14 15">
    <name type="scientific">Caenorhabditis japonica</name>
    <dbReference type="NCBI Taxonomy" id="281687"/>
    <lineage>
        <taxon>Eukaryota</taxon>
        <taxon>Metazoa</taxon>
        <taxon>Ecdysozoa</taxon>
        <taxon>Nematoda</taxon>
        <taxon>Chromadorea</taxon>
        <taxon>Rhabditida</taxon>
        <taxon>Rhabditina</taxon>
        <taxon>Rhabditomorpha</taxon>
        <taxon>Rhabditoidea</taxon>
        <taxon>Rhabditidae</taxon>
        <taxon>Peloderinae</taxon>
        <taxon>Caenorhabditis</taxon>
    </lineage>
</organism>
<comment type="subcellular location">
    <subcellularLocation>
        <location evidence="1">Membrane</location>
        <topology evidence="1">Single-pass membrane protein</topology>
    </subcellularLocation>
</comment>
<dbReference type="Proteomes" id="UP000005237">
    <property type="component" value="Unassembled WGS sequence"/>
</dbReference>
<keyword evidence="7 9" id="KW-0443">Lipid metabolism</keyword>